<dbReference type="GO" id="GO:0015031">
    <property type="term" value="P:protein transport"/>
    <property type="evidence" value="ECO:0007669"/>
    <property type="project" value="UniProtKB-KW"/>
</dbReference>
<accession>A0ABC8BDM2</accession>
<feature type="compositionally biased region" description="Pro residues" evidence="10">
    <location>
        <begin position="95"/>
        <end position="120"/>
    </location>
</feature>
<keyword evidence="4" id="KW-1003">Cell membrane</keyword>
<feature type="region of interest" description="Disordered" evidence="10">
    <location>
        <begin position="1"/>
        <end position="20"/>
    </location>
</feature>
<proteinExistence type="inferred from homology"/>
<feature type="region of interest" description="Disordered" evidence="10">
    <location>
        <begin position="92"/>
        <end position="148"/>
    </location>
</feature>
<organism evidence="13 14">
    <name type="scientific">Pseudomonas savastanoi pv. savastanoi NCPPB 3335</name>
    <dbReference type="NCBI Taxonomy" id="693985"/>
    <lineage>
        <taxon>Bacteria</taxon>
        <taxon>Pseudomonadati</taxon>
        <taxon>Pseudomonadota</taxon>
        <taxon>Gammaproteobacteria</taxon>
        <taxon>Pseudomonadales</taxon>
        <taxon>Pseudomonadaceae</taxon>
        <taxon>Pseudomonas</taxon>
    </lineage>
</organism>
<evidence type="ECO:0000256" key="3">
    <source>
        <dbReference type="ARBA" id="ARBA00022448"/>
    </source>
</evidence>
<feature type="domain" description="TonB C-terminal" evidence="12">
    <location>
        <begin position="190"/>
        <end position="280"/>
    </location>
</feature>
<comment type="similarity">
    <text evidence="2">Belongs to the TonB family.</text>
</comment>
<dbReference type="InterPro" id="IPR037682">
    <property type="entry name" value="TonB_C"/>
</dbReference>
<dbReference type="Proteomes" id="UP000005729">
    <property type="component" value="Chromosome"/>
</dbReference>
<evidence type="ECO:0000256" key="10">
    <source>
        <dbReference type="SAM" id="MobiDB-lite"/>
    </source>
</evidence>
<keyword evidence="8 11" id="KW-1133">Transmembrane helix</keyword>
<evidence type="ECO:0000313" key="14">
    <source>
        <dbReference type="Proteomes" id="UP000005729"/>
    </source>
</evidence>
<keyword evidence="6 11" id="KW-0812">Transmembrane</keyword>
<evidence type="ECO:0000259" key="12">
    <source>
        <dbReference type="PROSITE" id="PS52015"/>
    </source>
</evidence>
<protein>
    <submittedName>
        <fullName evidence="13">Energy transducer TonB</fullName>
    </submittedName>
</protein>
<evidence type="ECO:0000256" key="6">
    <source>
        <dbReference type="ARBA" id="ARBA00022692"/>
    </source>
</evidence>
<evidence type="ECO:0000256" key="8">
    <source>
        <dbReference type="ARBA" id="ARBA00022989"/>
    </source>
</evidence>
<dbReference type="Pfam" id="PF03544">
    <property type="entry name" value="TonB_C"/>
    <property type="match status" value="1"/>
</dbReference>
<evidence type="ECO:0000313" key="13">
    <source>
        <dbReference type="EMBL" id="ARD12077.1"/>
    </source>
</evidence>
<dbReference type="EMBL" id="CP008742">
    <property type="protein sequence ID" value="ARD12077.1"/>
    <property type="molecule type" value="Genomic_DNA"/>
</dbReference>
<evidence type="ECO:0000256" key="1">
    <source>
        <dbReference type="ARBA" id="ARBA00004383"/>
    </source>
</evidence>
<evidence type="ECO:0000256" key="9">
    <source>
        <dbReference type="ARBA" id="ARBA00023136"/>
    </source>
</evidence>
<dbReference type="FunFam" id="3.30.1150.10:FF:000005">
    <property type="entry name" value="Protein TonB"/>
    <property type="match status" value="1"/>
</dbReference>
<evidence type="ECO:0000256" key="5">
    <source>
        <dbReference type="ARBA" id="ARBA00022519"/>
    </source>
</evidence>
<dbReference type="AlphaFoldDB" id="A0ABC8BDM2"/>
<feature type="compositionally biased region" description="Pro residues" evidence="10">
    <location>
        <begin position="128"/>
        <end position="146"/>
    </location>
</feature>
<evidence type="ECO:0000256" key="11">
    <source>
        <dbReference type="SAM" id="Phobius"/>
    </source>
</evidence>
<dbReference type="KEGG" id="psav:PSA3335_13925"/>
<keyword evidence="3" id="KW-0813">Transport</keyword>
<dbReference type="Gene3D" id="3.30.1150.10">
    <property type="match status" value="1"/>
</dbReference>
<dbReference type="PANTHER" id="PTHR33446">
    <property type="entry name" value="PROTEIN TONB-RELATED"/>
    <property type="match status" value="1"/>
</dbReference>
<dbReference type="SUPFAM" id="SSF74653">
    <property type="entry name" value="TolA/TonB C-terminal domain"/>
    <property type="match status" value="1"/>
</dbReference>
<feature type="transmembrane region" description="Helical" evidence="11">
    <location>
        <begin position="52"/>
        <end position="70"/>
    </location>
</feature>
<dbReference type="RefSeq" id="WP_002553833.1">
    <property type="nucleotide sequence ID" value="NZ_CP008742.1"/>
</dbReference>
<evidence type="ECO:0000256" key="4">
    <source>
        <dbReference type="ARBA" id="ARBA00022475"/>
    </source>
</evidence>
<dbReference type="GO" id="GO:0005886">
    <property type="term" value="C:plasma membrane"/>
    <property type="evidence" value="ECO:0007669"/>
    <property type="project" value="UniProtKB-SubCell"/>
</dbReference>
<evidence type="ECO:0000256" key="2">
    <source>
        <dbReference type="ARBA" id="ARBA00006555"/>
    </source>
</evidence>
<dbReference type="InterPro" id="IPR051045">
    <property type="entry name" value="TonB-dependent_transducer"/>
</dbReference>
<name>A0ABC8BDM2_PSESS</name>
<keyword evidence="9 11" id="KW-0472">Membrane</keyword>
<keyword evidence="7" id="KW-0653">Protein transport</keyword>
<reference evidence="13 14" key="1">
    <citation type="journal article" date="2010" name="Environ. Microbiol.">
        <title>Annotation and overview of the Pseudomonas savastanoi pv. savastanoi NCPPB 3335 draft genome reveals the virulence gene complement of a tumour-inducing pathogen of woody hosts.</title>
        <authorList>
            <person name="Rodriguez-Palenzuela P."/>
            <person name="Matas I.M."/>
            <person name="Murillo J."/>
            <person name="Lopez-Solanilla E."/>
            <person name="Bardaji L."/>
            <person name="Perez-Martinez I."/>
            <person name="Rodriguez-Moskera M.E."/>
            <person name="Penyalver R."/>
            <person name="Lopez M.M."/>
            <person name="Quesada J.M."/>
            <person name="Biehl B.S."/>
            <person name="Perna N.T."/>
            <person name="Glasner J.D."/>
            <person name="Cabot E.L."/>
            <person name="Neeno-Eckwall E."/>
            <person name="Ramos C."/>
        </authorList>
    </citation>
    <scope>NUCLEOTIDE SEQUENCE [LARGE SCALE GENOMIC DNA]</scope>
    <source>
        <strain evidence="13 14">NCPPB 3335</strain>
    </source>
</reference>
<keyword evidence="5" id="KW-0997">Cell inner membrane</keyword>
<gene>
    <name evidence="13" type="ORF">PSA3335_13925</name>
</gene>
<dbReference type="PRINTS" id="PR01217">
    <property type="entry name" value="PRICHEXTENSN"/>
</dbReference>
<sequence>MGNVQTAASAHDVPWRQTPSGDLVDLGRPFRAPLALSRLQSTPKPILGRREAILLGALALVFHGAVIYWLSQNPTPALPVVPPEIPPMTIEFSQPAPPVAETPPPPPEPVVQPVVEPPPPVEDELAVKPPPPKPIPKPKPQPPKPVVKPVVKPVAKPVEQPAPPVSAPPVAAPVAAPVAPAPPAPKPVTPASASAGYLRNPAPEYPSLAMRRGWEGTVLLRVHVLASGKPGEIQIQKSSGRDQLDDAALAAVKRWSFVPAKQGDVAQDGWVSVPIDFKIK</sequence>
<dbReference type="PROSITE" id="PS52015">
    <property type="entry name" value="TONB_CTD"/>
    <property type="match status" value="1"/>
</dbReference>
<dbReference type="NCBIfam" id="TIGR01352">
    <property type="entry name" value="tonB_Cterm"/>
    <property type="match status" value="1"/>
</dbReference>
<dbReference type="InterPro" id="IPR006260">
    <property type="entry name" value="TonB/TolA_C"/>
</dbReference>
<dbReference type="PANTHER" id="PTHR33446:SF2">
    <property type="entry name" value="PROTEIN TONB"/>
    <property type="match status" value="1"/>
</dbReference>
<comment type="subcellular location">
    <subcellularLocation>
        <location evidence="1">Cell inner membrane</location>
        <topology evidence="1">Single-pass membrane protein</topology>
        <orientation evidence="1">Periplasmic side</orientation>
    </subcellularLocation>
</comment>
<evidence type="ECO:0000256" key="7">
    <source>
        <dbReference type="ARBA" id="ARBA00022927"/>
    </source>
</evidence>